<proteinExistence type="predicted"/>
<name>A0A0A8ZWE0_ARUDO</name>
<dbReference type="EMBL" id="GBRH01256825">
    <property type="protein sequence ID" value="JAD41070.1"/>
    <property type="molecule type" value="Transcribed_RNA"/>
</dbReference>
<accession>A0A0A8ZWE0</accession>
<sequence length="38" mass="4390">MPSFPMWPRISRYHQHCPLLPSLLATSRNEAAKSYSIC</sequence>
<protein>
    <submittedName>
        <fullName evidence="1">Uncharacterized protein</fullName>
    </submittedName>
</protein>
<reference evidence="1" key="2">
    <citation type="journal article" date="2015" name="Data Brief">
        <title>Shoot transcriptome of the giant reed, Arundo donax.</title>
        <authorList>
            <person name="Barrero R.A."/>
            <person name="Guerrero F.D."/>
            <person name="Moolhuijzen P."/>
            <person name="Goolsby J.A."/>
            <person name="Tidwell J."/>
            <person name="Bellgard S.E."/>
            <person name="Bellgard M.I."/>
        </authorList>
    </citation>
    <scope>NUCLEOTIDE SEQUENCE</scope>
    <source>
        <tissue evidence="1">Shoot tissue taken approximately 20 cm above the soil surface</tissue>
    </source>
</reference>
<organism evidence="1">
    <name type="scientific">Arundo donax</name>
    <name type="common">Giant reed</name>
    <name type="synonym">Donax arundinaceus</name>
    <dbReference type="NCBI Taxonomy" id="35708"/>
    <lineage>
        <taxon>Eukaryota</taxon>
        <taxon>Viridiplantae</taxon>
        <taxon>Streptophyta</taxon>
        <taxon>Embryophyta</taxon>
        <taxon>Tracheophyta</taxon>
        <taxon>Spermatophyta</taxon>
        <taxon>Magnoliopsida</taxon>
        <taxon>Liliopsida</taxon>
        <taxon>Poales</taxon>
        <taxon>Poaceae</taxon>
        <taxon>PACMAD clade</taxon>
        <taxon>Arundinoideae</taxon>
        <taxon>Arundineae</taxon>
        <taxon>Arundo</taxon>
    </lineage>
</organism>
<evidence type="ECO:0000313" key="1">
    <source>
        <dbReference type="EMBL" id="JAD41070.1"/>
    </source>
</evidence>
<dbReference type="AlphaFoldDB" id="A0A0A8ZWE0"/>
<reference evidence="1" key="1">
    <citation type="submission" date="2014-09" db="EMBL/GenBank/DDBJ databases">
        <authorList>
            <person name="Magalhaes I.L.F."/>
            <person name="Oliveira U."/>
            <person name="Santos F.R."/>
            <person name="Vidigal T.H.D.A."/>
            <person name="Brescovit A.D."/>
            <person name="Santos A.J."/>
        </authorList>
    </citation>
    <scope>NUCLEOTIDE SEQUENCE</scope>
    <source>
        <tissue evidence="1">Shoot tissue taken approximately 20 cm above the soil surface</tissue>
    </source>
</reference>